<keyword evidence="1" id="KW-1133">Transmembrane helix</keyword>
<feature type="transmembrane region" description="Helical" evidence="1">
    <location>
        <begin position="56"/>
        <end position="74"/>
    </location>
</feature>
<reference evidence="3" key="1">
    <citation type="submission" date="2022-11" db="UniProtKB">
        <authorList>
            <consortium name="WormBaseParasite"/>
        </authorList>
    </citation>
    <scope>IDENTIFICATION</scope>
</reference>
<sequence>MSTYINTFLKAETHLGEIEAENRKNIGGDAKTKPEDYGSKTAATTVTASWQDEGFFSSRTGIIALSVAIVYSFYSYS</sequence>
<keyword evidence="1" id="KW-0472">Membrane</keyword>
<dbReference type="WBParaSite" id="nRc.2.0.1.t01400-RA">
    <property type="protein sequence ID" value="nRc.2.0.1.t01400-RA"/>
    <property type="gene ID" value="nRc.2.0.1.g01400"/>
</dbReference>
<dbReference type="Proteomes" id="UP000887565">
    <property type="component" value="Unplaced"/>
</dbReference>
<evidence type="ECO:0000256" key="1">
    <source>
        <dbReference type="SAM" id="Phobius"/>
    </source>
</evidence>
<evidence type="ECO:0000313" key="2">
    <source>
        <dbReference type="Proteomes" id="UP000887565"/>
    </source>
</evidence>
<dbReference type="AlphaFoldDB" id="A0A915HII8"/>
<keyword evidence="2" id="KW-1185">Reference proteome</keyword>
<protein>
    <submittedName>
        <fullName evidence="3">Uncharacterized protein</fullName>
    </submittedName>
</protein>
<keyword evidence="1" id="KW-0812">Transmembrane</keyword>
<proteinExistence type="predicted"/>
<accession>A0A915HII8</accession>
<organism evidence="2 3">
    <name type="scientific">Romanomermis culicivorax</name>
    <name type="common">Nematode worm</name>
    <dbReference type="NCBI Taxonomy" id="13658"/>
    <lineage>
        <taxon>Eukaryota</taxon>
        <taxon>Metazoa</taxon>
        <taxon>Ecdysozoa</taxon>
        <taxon>Nematoda</taxon>
        <taxon>Enoplea</taxon>
        <taxon>Dorylaimia</taxon>
        <taxon>Mermithida</taxon>
        <taxon>Mermithoidea</taxon>
        <taxon>Mermithidae</taxon>
        <taxon>Romanomermis</taxon>
    </lineage>
</organism>
<evidence type="ECO:0000313" key="3">
    <source>
        <dbReference type="WBParaSite" id="nRc.2.0.1.t01400-RA"/>
    </source>
</evidence>
<name>A0A915HII8_ROMCU</name>